<dbReference type="EMBL" id="JAODUP010000236">
    <property type="protein sequence ID" value="KAK2155575.1"/>
    <property type="molecule type" value="Genomic_DNA"/>
</dbReference>
<dbReference type="InterPro" id="IPR016024">
    <property type="entry name" value="ARM-type_fold"/>
</dbReference>
<feature type="compositionally biased region" description="Low complexity" evidence="4">
    <location>
        <begin position="108"/>
        <end position="120"/>
    </location>
</feature>
<evidence type="ECO:0000313" key="6">
    <source>
        <dbReference type="Proteomes" id="UP001208570"/>
    </source>
</evidence>
<organism evidence="5 6">
    <name type="scientific">Paralvinella palmiformis</name>
    <dbReference type="NCBI Taxonomy" id="53620"/>
    <lineage>
        <taxon>Eukaryota</taxon>
        <taxon>Metazoa</taxon>
        <taxon>Spiralia</taxon>
        <taxon>Lophotrochozoa</taxon>
        <taxon>Annelida</taxon>
        <taxon>Polychaeta</taxon>
        <taxon>Sedentaria</taxon>
        <taxon>Canalipalpata</taxon>
        <taxon>Terebellida</taxon>
        <taxon>Terebelliformia</taxon>
        <taxon>Alvinellidae</taxon>
        <taxon>Paralvinella</taxon>
    </lineage>
</organism>
<dbReference type="InterPro" id="IPR039184">
    <property type="entry name" value="SARM1"/>
</dbReference>
<dbReference type="GO" id="GO:0034128">
    <property type="term" value="P:negative regulation of MyD88-independent toll-like receptor signaling pathway"/>
    <property type="evidence" value="ECO:0007669"/>
    <property type="project" value="InterPro"/>
</dbReference>
<dbReference type="GO" id="GO:0048678">
    <property type="term" value="P:response to axon injury"/>
    <property type="evidence" value="ECO:0007669"/>
    <property type="project" value="InterPro"/>
</dbReference>
<comment type="caution">
    <text evidence="5">The sequence shown here is derived from an EMBL/GenBank/DDBJ whole genome shotgun (WGS) entry which is preliminary data.</text>
</comment>
<feature type="region of interest" description="Disordered" evidence="4">
    <location>
        <begin position="100"/>
        <end position="125"/>
    </location>
</feature>
<comment type="subcellular location">
    <subcellularLocation>
        <location evidence="1">Cytoplasm</location>
    </subcellularLocation>
</comment>
<dbReference type="GO" id="GO:0035591">
    <property type="term" value="F:signaling adaptor activity"/>
    <property type="evidence" value="ECO:0007669"/>
    <property type="project" value="InterPro"/>
</dbReference>
<name>A0AAD9N3P7_9ANNE</name>
<feature type="region of interest" description="Disordered" evidence="4">
    <location>
        <begin position="172"/>
        <end position="202"/>
    </location>
</feature>
<evidence type="ECO:0000256" key="1">
    <source>
        <dbReference type="ARBA" id="ARBA00004496"/>
    </source>
</evidence>
<accession>A0AAD9N3P7</accession>
<feature type="region of interest" description="Disordered" evidence="4">
    <location>
        <begin position="1"/>
        <end position="37"/>
    </location>
</feature>
<proteinExistence type="predicted"/>
<dbReference type="Gene3D" id="1.25.10.10">
    <property type="entry name" value="Leucine-rich Repeat Variant"/>
    <property type="match status" value="1"/>
</dbReference>
<evidence type="ECO:0000313" key="5">
    <source>
        <dbReference type="EMBL" id="KAK2155575.1"/>
    </source>
</evidence>
<dbReference type="AlphaFoldDB" id="A0AAD9N3P7"/>
<dbReference type="Proteomes" id="UP001208570">
    <property type="component" value="Unassembled WGS sequence"/>
</dbReference>
<evidence type="ECO:0000256" key="4">
    <source>
        <dbReference type="SAM" id="MobiDB-lite"/>
    </source>
</evidence>
<gene>
    <name evidence="5" type="ORF">LSH36_236g01016</name>
</gene>
<dbReference type="PANTHER" id="PTHR22998:SF1">
    <property type="entry name" value="NAD(+) HYDROLASE SARM1"/>
    <property type="match status" value="1"/>
</dbReference>
<dbReference type="CDD" id="cd24153">
    <property type="entry name" value="SARM1_N"/>
    <property type="match status" value="1"/>
</dbReference>
<feature type="compositionally biased region" description="Polar residues" evidence="4">
    <location>
        <begin position="186"/>
        <end position="202"/>
    </location>
</feature>
<keyword evidence="2" id="KW-0963">Cytoplasm</keyword>
<keyword evidence="6" id="KW-1185">Reference proteome</keyword>
<reference evidence="5" key="1">
    <citation type="journal article" date="2023" name="Mol. Biol. Evol.">
        <title>Third-Generation Sequencing Reveals the Adaptive Role of the Epigenome in Three Deep-Sea Polychaetes.</title>
        <authorList>
            <person name="Perez M."/>
            <person name="Aroh O."/>
            <person name="Sun Y."/>
            <person name="Lan Y."/>
            <person name="Juniper S.K."/>
            <person name="Young C.R."/>
            <person name="Angers B."/>
            <person name="Qian P.Y."/>
        </authorList>
    </citation>
    <scope>NUCLEOTIDE SEQUENCE</scope>
    <source>
        <strain evidence="5">P08H-3</strain>
    </source>
</reference>
<evidence type="ECO:0000256" key="3">
    <source>
        <dbReference type="ARBA" id="ARBA00022737"/>
    </source>
</evidence>
<feature type="compositionally biased region" description="Polar residues" evidence="4">
    <location>
        <begin position="21"/>
        <end position="30"/>
    </location>
</feature>
<protein>
    <submittedName>
        <fullName evidence="5">Uncharacterized protein</fullName>
    </submittedName>
</protein>
<sequence>MSADTSRLSEAMASSAAACNDQLNPANSTDSFHRIPSESSISKSNLELLKSKKPWERSQSALDLEPMVQCQRSGSAEYGDAAIGGKVSEHSRVYWDLSRMEDDGSQVTSTTTSSTSSSSSHSGKFKISLQTIHQKEEMKSSSPSVSIQARVVRRMSSETSMQIPRSVEYTEVSLPASGSPPKLQLSEEQNGTQNTPSPGTSHTKFLFTLNQSGRPNLTVVLANTVPVLQDNIKQLRAPSIGEQVSALKNMLTLIEQAWAMPSIGRDVAYGLCDVLRTDGGLEILIQNCATDTTREIKLGSARVLEQTMTVGNREYVAQRGLEVIVKLASSARDDLEMAKATTGILECLFKHSEYTCHKVIRFGGLDTILYSCRQADNVTLKHCAVALANLAIFGGEENQHEMITHNAPEWLFPLAFSSDDSTRYYAILAISVLSANKELEPAVTKSGTLELVEPFIRNHDPLDFAKSDKAHVHGQSNDWLQHLVPILGSRKPEAQSLAAFHFAMEAGIKAQQGKLEVVRIPHNMVKCFLF</sequence>
<dbReference type="GO" id="GO:0030425">
    <property type="term" value="C:dendrite"/>
    <property type="evidence" value="ECO:0007669"/>
    <property type="project" value="TreeGrafter"/>
</dbReference>
<dbReference type="PANTHER" id="PTHR22998">
    <property type="entry name" value="SARM1"/>
    <property type="match status" value="1"/>
</dbReference>
<keyword evidence="3" id="KW-0677">Repeat</keyword>
<dbReference type="InterPro" id="IPR011989">
    <property type="entry name" value="ARM-like"/>
</dbReference>
<dbReference type="SUPFAM" id="SSF48371">
    <property type="entry name" value="ARM repeat"/>
    <property type="match status" value="1"/>
</dbReference>
<evidence type="ECO:0000256" key="2">
    <source>
        <dbReference type="ARBA" id="ARBA00022490"/>
    </source>
</evidence>
<dbReference type="GO" id="GO:0005737">
    <property type="term" value="C:cytoplasm"/>
    <property type="evidence" value="ECO:0007669"/>
    <property type="project" value="UniProtKB-SubCell"/>
</dbReference>
<dbReference type="GO" id="GO:0003953">
    <property type="term" value="F:NAD+ nucleosidase activity"/>
    <property type="evidence" value="ECO:0007669"/>
    <property type="project" value="InterPro"/>
</dbReference>